<keyword evidence="3 4" id="KW-0663">Pyridoxal phosphate</keyword>
<dbReference type="EMBL" id="CP025781">
    <property type="protein sequence ID" value="QBC43126.1"/>
    <property type="molecule type" value="Genomic_DNA"/>
</dbReference>
<dbReference type="Gene3D" id="3.90.1150.10">
    <property type="entry name" value="Aspartate Aminotransferase, domain 1"/>
    <property type="match status" value="1"/>
</dbReference>
<evidence type="ECO:0000256" key="4">
    <source>
        <dbReference type="RuleBase" id="RU004508"/>
    </source>
</evidence>
<proteinExistence type="inferred from homology"/>
<dbReference type="InterPro" id="IPR015421">
    <property type="entry name" value="PyrdxlP-dep_Trfase_major"/>
</dbReference>
<sequence>MLPLIKVGMPDRSKLMPMLENVLYSGMLAEGEAVYEFERRFAQHFGLDRAIAMSSGTAALHAALVLAGVNANDEVITTSMTAEPTNVVILQVGAIPVFADVDVNSGNLDPKDIERKITEKTKAIVVVHYAGIPVRLAEIAEIAKKHHIPLIEDCAHALGARYANRSIGCIGDFAIFSMQAIKHMTTVDGGILTFKDETLLRSAKKFRWFGLEKGIPRTEVDINSVGYKYNMHNVAATIGLAQLDVIDGLISRHISNGRYFDEHISKIPGLSVPFFDEVASPSYWLYTIFSDDSSNIEKLLSNIGVAANKLHRPNHYHSIFKPFAGVLPELEKYYQNMIHIPCGWWVSDEDRDRIVNALQRG</sequence>
<dbReference type="Pfam" id="PF01041">
    <property type="entry name" value="DegT_DnrJ_EryC1"/>
    <property type="match status" value="1"/>
</dbReference>
<dbReference type="PANTHER" id="PTHR30244:SF34">
    <property type="entry name" value="DTDP-4-AMINO-4,6-DIDEOXYGALACTOSE TRANSAMINASE"/>
    <property type="match status" value="1"/>
</dbReference>
<protein>
    <submittedName>
        <fullName evidence="5">Pyridoxal-5'-phosphate-dependent protein</fullName>
    </submittedName>
</protein>
<keyword evidence="6" id="KW-1185">Reference proteome</keyword>
<evidence type="ECO:0000256" key="2">
    <source>
        <dbReference type="PIRSR" id="PIRSR000390-1"/>
    </source>
</evidence>
<dbReference type="GO" id="GO:0000271">
    <property type="term" value="P:polysaccharide biosynthetic process"/>
    <property type="evidence" value="ECO:0007669"/>
    <property type="project" value="TreeGrafter"/>
</dbReference>
<dbReference type="Proteomes" id="UP000515917">
    <property type="component" value="Chromosome"/>
</dbReference>
<dbReference type="SUPFAM" id="SSF53383">
    <property type="entry name" value="PLP-dependent transferases"/>
    <property type="match status" value="1"/>
</dbReference>
<dbReference type="Gene3D" id="3.40.640.10">
    <property type="entry name" value="Type I PLP-dependent aspartate aminotransferase-like (Major domain)"/>
    <property type="match status" value="1"/>
</dbReference>
<reference evidence="5 6" key="1">
    <citation type="submission" date="2018-01" db="EMBL/GenBank/DDBJ databases">
        <title>Genome sequence of Iodobacter sp. strain PCH194 isolated from Indian Trans-Himalaya.</title>
        <authorList>
            <person name="Kumar V."/>
            <person name="Thakur V."/>
            <person name="Kumar S."/>
            <person name="Singh D."/>
        </authorList>
    </citation>
    <scope>NUCLEOTIDE SEQUENCE [LARGE SCALE GENOMIC DNA]</scope>
    <source>
        <strain evidence="5 6">PCH194</strain>
    </source>
</reference>
<dbReference type="RefSeq" id="WP_130105731.1">
    <property type="nucleotide sequence ID" value="NZ_CP025781.1"/>
</dbReference>
<dbReference type="InterPro" id="IPR015422">
    <property type="entry name" value="PyrdxlP-dep_Trfase_small"/>
</dbReference>
<evidence type="ECO:0000313" key="6">
    <source>
        <dbReference type="Proteomes" id="UP000515917"/>
    </source>
</evidence>
<dbReference type="InterPro" id="IPR015424">
    <property type="entry name" value="PyrdxlP-dep_Trfase"/>
</dbReference>
<comment type="similarity">
    <text evidence="1 4">Belongs to the DegT/DnrJ/EryC1 family.</text>
</comment>
<dbReference type="PANTHER" id="PTHR30244">
    <property type="entry name" value="TRANSAMINASE"/>
    <property type="match status" value="1"/>
</dbReference>
<dbReference type="KEGG" id="ifl:C1H71_05890"/>
<accession>A0A7G3G7C1</accession>
<organism evidence="5 6">
    <name type="scientific">Iodobacter fluviatilis</name>
    <dbReference type="NCBI Taxonomy" id="537"/>
    <lineage>
        <taxon>Bacteria</taxon>
        <taxon>Pseudomonadati</taxon>
        <taxon>Pseudomonadota</taxon>
        <taxon>Betaproteobacteria</taxon>
        <taxon>Neisseriales</taxon>
        <taxon>Chitinibacteraceae</taxon>
        <taxon>Iodobacter</taxon>
    </lineage>
</organism>
<dbReference type="GO" id="GO:0008483">
    <property type="term" value="F:transaminase activity"/>
    <property type="evidence" value="ECO:0007669"/>
    <property type="project" value="TreeGrafter"/>
</dbReference>
<dbReference type="PIRSF" id="PIRSF000390">
    <property type="entry name" value="PLP_StrS"/>
    <property type="match status" value="1"/>
</dbReference>
<dbReference type="InterPro" id="IPR000653">
    <property type="entry name" value="DegT/StrS_aminotransferase"/>
</dbReference>
<dbReference type="CDD" id="cd00616">
    <property type="entry name" value="AHBA_syn"/>
    <property type="match status" value="1"/>
</dbReference>
<evidence type="ECO:0000256" key="3">
    <source>
        <dbReference type="PIRSR" id="PIRSR000390-2"/>
    </source>
</evidence>
<gene>
    <name evidence="5" type="ORF">C1H71_05890</name>
</gene>
<dbReference type="AlphaFoldDB" id="A0A7G3G7C1"/>
<feature type="active site" description="Proton acceptor" evidence="2">
    <location>
        <position position="182"/>
    </location>
</feature>
<evidence type="ECO:0000256" key="1">
    <source>
        <dbReference type="ARBA" id="ARBA00037999"/>
    </source>
</evidence>
<dbReference type="GO" id="GO:0030170">
    <property type="term" value="F:pyridoxal phosphate binding"/>
    <property type="evidence" value="ECO:0007669"/>
    <property type="project" value="TreeGrafter"/>
</dbReference>
<evidence type="ECO:0000313" key="5">
    <source>
        <dbReference type="EMBL" id="QBC43126.1"/>
    </source>
</evidence>
<name>A0A7G3G7C1_9NEIS</name>
<feature type="modified residue" description="N6-(pyridoxal phosphate)lysine" evidence="3">
    <location>
        <position position="182"/>
    </location>
</feature>